<organism evidence="5 6">
    <name type="scientific">Jeotgalibacillus soli</name>
    <dbReference type="NCBI Taxonomy" id="889306"/>
    <lineage>
        <taxon>Bacteria</taxon>
        <taxon>Bacillati</taxon>
        <taxon>Bacillota</taxon>
        <taxon>Bacilli</taxon>
        <taxon>Bacillales</taxon>
        <taxon>Caryophanaceae</taxon>
        <taxon>Jeotgalibacillus</taxon>
    </lineage>
</organism>
<accession>A0A0C2R4B0</accession>
<proteinExistence type="predicted"/>
<dbReference type="Gene3D" id="3.30.390.50">
    <property type="entry name" value="CO dehydrogenase flavoprotein, C-terminal domain"/>
    <property type="match status" value="1"/>
</dbReference>
<dbReference type="InterPro" id="IPR002346">
    <property type="entry name" value="Mopterin_DH_FAD-bd"/>
</dbReference>
<dbReference type="InterPro" id="IPR036318">
    <property type="entry name" value="FAD-bd_PCMH-like_sf"/>
</dbReference>
<feature type="domain" description="FAD-binding PCMH-type" evidence="4">
    <location>
        <begin position="1"/>
        <end position="177"/>
    </location>
</feature>
<dbReference type="OrthoDB" id="9774454at2"/>
<dbReference type="InterPro" id="IPR016167">
    <property type="entry name" value="FAD-bd_PCMH_sub1"/>
</dbReference>
<dbReference type="SUPFAM" id="SSF56176">
    <property type="entry name" value="FAD-binding/transporter-associated domain-like"/>
    <property type="match status" value="1"/>
</dbReference>
<dbReference type="InterPro" id="IPR005107">
    <property type="entry name" value="CO_DH_flav_C"/>
</dbReference>
<dbReference type="GO" id="GO:0016491">
    <property type="term" value="F:oxidoreductase activity"/>
    <property type="evidence" value="ECO:0007669"/>
    <property type="project" value="UniProtKB-KW"/>
</dbReference>
<dbReference type="PATRIC" id="fig|889306.3.peg.2627"/>
<dbReference type="PROSITE" id="PS51387">
    <property type="entry name" value="FAD_PCMH"/>
    <property type="match status" value="1"/>
</dbReference>
<dbReference type="SMART" id="SM01092">
    <property type="entry name" value="CO_deh_flav_C"/>
    <property type="match status" value="1"/>
</dbReference>
<dbReference type="InterPro" id="IPR051312">
    <property type="entry name" value="Diverse_Substr_Oxidored"/>
</dbReference>
<dbReference type="EC" id="1.2.99.2" evidence="5"/>
<dbReference type="InterPro" id="IPR016166">
    <property type="entry name" value="FAD-bd_PCMH"/>
</dbReference>
<protein>
    <submittedName>
        <fullName evidence="5">Molybdopterin dehydrogenase FAD-binding protein</fullName>
        <ecNumber evidence="5">1.2.99.2</ecNumber>
    </submittedName>
</protein>
<evidence type="ECO:0000256" key="2">
    <source>
        <dbReference type="ARBA" id="ARBA00022827"/>
    </source>
</evidence>
<comment type="caution">
    <text evidence="5">The sequence shown here is derived from an EMBL/GenBank/DDBJ whole genome shotgun (WGS) entry which is preliminary data.</text>
</comment>
<dbReference type="Gene3D" id="3.30.465.10">
    <property type="match status" value="1"/>
</dbReference>
<evidence type="ECO:0000259" key="4">
    <source>
        <dbReference type="PROSITE" id="PS51387"/>
    </source>
</evidence>
<evidence type="ECO:0000256" key="3">
    <source>
        <dbReference type="ARBA" id="ARBA00023002"/>
    </source>
</evidence>
<reference evidence="5 6" key="1">
    <citation type="submission" date="2015-01" db="EMBL/GenBank/DDBJ databases">
        <title>Genome sequencing of Jeotgalibacillus soli.</title>
        <authorList>
            <person name="Goh K.M."/>
            <person name="Chan K.-G."/>
            <person name="Yaakop A.S."/>
            <person name="Ee R."/>
            <person name="Gan H.M."/>
            <person name="Chan C.S."/>
        </authorList>
    </citation>
    <scope>NUCLEOTIDE SEQUENCE [LARGE SCALE GENOMIC DNA]</scope>
    <source>
        <strain evidence="5 6">P9</strain>
    </source>
</reference>
<keyword evidence="2" id="KW-0274">FAD</keyword>
<dbReference type="InterPro" id="IPR016169">
    <property type="entry name" value="FAD-bd_PCMH_sub2"/>
</dbReference>
<dbReference type="SUPFAM" id="SSF55447">
    <property type="entry name" value="CO dehydrogenase flavoprotein C-terminal domain-like"/>
    <property type="match status" value="1"/>
</dbReference>
<dbReference type="Pfam" id="PF03450">
    <property type="entry name" value="CO_deh_flav_C"/>
    <property type="match status" value="1"/>
</dbReference>
<dbReference type="AlphaFoldDB" id="A0A0C2R4B0"/>
<dbReference type="STRING" id="889306.KP78_26140"/>
<keyword evidence="3 5" id="KW-0560">Oxidoreductase</keyword>
<dbReference type="InterPro" id="IPR036683">
    <property type="entry name" value="CO_DH_flav_C_dom_sf"/>
</dbReference>
<gene>
    <name evidence="5" type="ORF">KP78_26140</name>
</gene>
<dbReference type="Proteomes" id="UP000031938">
    <property type="component" value="Unassembled WGS sequence"/>
</dbReference>
<dbReference type="EMBL" id="JXRP01000018">
    <property type="protein sequence ID" value="KIL45070.1"/>
    <property type="molecule type" value="Genomic_DNA"/>
</dbReference>
<name>A0A0C2R4B0_9BACL</name>
<dbReference type="Pfam" id="PF00941">
    <property type="entry name" value="FAD_binding_5"/>
    <property type="match status" value="1"/>
</dbReference>
<dbReference type="PANTHER" id="PTHR42659">
    <property type="entry name" value="XANTHINE DEHYDROGENASE SUBUNIT C-RELATED"/>
    <property type="match status" value="1"/>
</dbReference>
<keyword evidence="6" id="KW-1185">Reference proteome</keyword>
<keyword evidence="1" id="KW-0285">Flavoprotein</keyword>
<evidence type="ECO:0000256" key="1">
    <source>
        <dbReference type="ARBA" id="ARBA00022630"/>
    </source>
</evidence>
<dbReference type="PANTHER" id="PTHR42659:SF2">
    <property type="entry name" value="XANTHINE DEHYDROGENASE SUBUNIT C-RELATED"/>
    <property type="match status" value="1"/>
</dbReference>
<dbReference type="GO" id="GO:0071949">
    <property type="term" value="F:FAD binding"/>
    <property type="evidence" value="ECO:0007669"/>
    <property type="project" value="InterPro"/>
</dbReference>
<dbReference type="RefSeq" id="WP_041089344.1">
    <property type="nucleotide sequence ID" value="NZ_JXRP01000018.1"/>
</dbReference>
<evidence type="ECO:0000313" key="6">
    <source>
        <dbReference type="Proteomes" id="UP000031938"/>
    </source>
</evidence>
<dbReference type="Gene3D" id="3.30.43.10">
    <property type="entry name" value="Uridine Diphospho-n-acetylenolpyruvylglucosamine Reductase, domain 2"/>
    <property type="match status" value="1"/>
</dbReference>
<evidence type="ECO:0000313" key="5">
    <source>
        <dbReference type="EMBL" id="KIL45070.1"/>
    </source>
</evidence>
<sequence>MKPPKFEYYRPNTVDTALSLLEESGFDGKIIAGGQSLVPIMNMRLASPECLIDINQLHELDFIEADDDKVKIGTLTRQSRIEISDLIKNNIGLLHEAVPFIGHVQTRNRGTFGGSLVHADPTAEIPLALMASGGTVHIASADETREVQIEDFFVTYLTTDVMPTELLTEVHIPIWKGRVGFAFDEISRRHGDFAIVASACQLTLDDHNKISNVRLVLGGVEAVPLLVEGANEIMIGEELSDSLLNKVADIVTGVVDPESDLHASADYRRHLAAVYTKRILQTAYNRARR</sequence>